<dbReference type="InterPro" id="IPR050079">
    <property type="entry name" value="DEAD_box_RNA_helicase"/>
</dbReference>
<accession>A0A9P9X4B4</accession>
<evidence type="ECO:0000259" key="13">
    <source>
        <dbReference type="PROSITE" id="PS51194"/>
    </source>
</evidence>
<evidence type="ECO:0000256" key="3">
    <source>
        <dbReference type="ARBA" id="ARBA00022517"/>
    </source>
</evidence>
<proteinExistence type="predicted"/>
<keyword evidence="8" id="KW-0694">RNA-binding</keyword>
<reference evidence="15" key="1">
    <citation type="submission" date="2019-01" db="EMBL/GenBank/DDBJ databases">
        <title>Colletotrichum abscissum LGMF1257.</title>
        <authorList>
            <person name="Baroncelli R."/>
        </authorList>
    </citation>
    <scope>NUCLEOTIDE SEQUENCE</scope>
    <source>
        <strain evidence="15">Ca142</strain>
    </source>
</reference>
<dbReference type="GO" id="GO:0003724">
    <property type="term" value="F:RNA helicase activity"/>
    <property type="evidence" value="ECO:0007669"/>
    <property type="project" value="UniProtKB-EC"/>
</dbReference>
<evidence type="ECO:0000256" key="8">
    <source>
        <dbReference type="ARBA" id="ARBA00022884"/>
    </source>
</evidence>
<name>A0A9P9X4B4_9PEZI</name>
<dbReference type="InterPro" id="IPR027417">
    <property type="entry name" value="P-loop_NTPase"/>
</dbReference>
<keyword evidence="3" id="KW-0690">Ribosome biogenesis</keyword>
<dbReference type="EMBL" id="SDAQ01000139">
    <property type="protein sequence ID" value="KAI3534947.1"/>
    <property type="molecule type" value="Genomic_DNA"/>
</dbReference>
<dbReference type="SMART" id="SM00490">
    <property type="entry name" value="HELICc"/>
    <property type="match status" value="1"/>
</dbReference>
<evidence type="ECO:0000259" key="12">
    <source>
        <dbReference type="PROSITE" id="PS51192"/>
    </source>
</evidence>
<keyword evidence="4" id="KW-0547">Nucleotide-binding</keyword>
<dbReference type="InterPro" id="IPR011545">
    <property type="entry name" value="DEAD/DEAH_box_helicase_dom"/>
</dbReference>
<keyword evidence="7" id="KW-0067">ATP-binding</keyword>
<evidence type="ECO:0000256" key="4">
    <source>
        <dbReference type="ARBA" id="ARBA00022741"/>
    </source>
</evidence>
<evidence type="ECO:0000259" key="14">
    <source>
        <dbReference type="PROSITE" id="PS51195"/>
    </source>
</evidence>
<dbReference type="GO" id="GO:0003723">
    <property type="term" value="F:RNA binding"/>
    <property type="evidence" value="ECO:0007669"/>
    <property type="project" value="UniProtKB-KW"/>
</dbReference>
<dbReference type="Gene3D" id="3.40.50.300">
    <property type="entry name" value="P-loop containing nucleotide triphosphate hydrolases"/>
    <property type="match status" value="2"/>
</dbReference>
<dbReference type="PROSITE" id="PS51195">
    <property type="entry name" value="Q_MOTIF"/>
    <property type="match status" value="1"/>
</dbReference>
<evidence type="ECO:0000256" key="9">
    <source>
        <dbReference type="ARBA" id="ARBA00023242"/>
    </source>
</evidence>
<dbReference type="PANTHER" id="PTHR47959:SF1">
    <property type="entry name" value="ATP-DEPENDENT RNA HELICASE DBPA"/>
    <property type="match status" value="1"/>
</dbReference>
<dbReference type="GO" id="GO:0010467">
    <property type="term" value="P:gene expression"/>
    <property type="evidence" value="ECO:0007669"/>
    <property type="project" value="UniProtKB-ARBA"/>
</dbReference>
<feature type="domain" description="DEAD-box RNA helicase Q" evidence="14">
    <location>
        <begin position="38"/>
        <end position="66"/>
    </location>
</feature>
<dbReference type="OrthoDB" id="4801005at2759"/>
<evidence type="ECO:0000256" key="6">
    <source>
        <dbReference type="ARBA" id="ARBA00022806"/>
    </source>
</evidence>
<dbReference type="EC" id="3.6.4.13" evidence="2"/>
<evidence type="ECO:0000313" key="16">
    <source>
        <dbReference type="Proteomes" id="UP001056436"/>
    </source>
</evidence>
<dbReference type="AlphaFoldDB" id="A0A9P9X4B4"/>
<comment type="caution">
    <text evidence="15">The sequence shown here is derived from an EMBL/GenBank/DDBJ whole genome shotgun (WGS) entry which is preliminary data.</text>
</comment>
<dbReference type="Proteomes" id="UP001056436">
    <property type="component" value="Unassembled WGS sequence"/>
</dbReference>
<protein>
    <recommendedName>
        <fullName evidence="2">RNA helicase</fullName>
        <ecNumber evidence="2">3.6.4.13</ecNumber>
    </recommendedName>
</protein>
<dbReference type="GO" id="GO:0016787">
    <property type="term" value="F:hydrolase activity"/>
    <property type="evidence" value="ECO:0007669"/>
    <property type="project" value="UniProtKB-KW"/>
</dbReference>
<dbReference type="InterPro" id="IPR001650">
    <property type="entry name" value="Helicase_C-like"/>
</dbReference>
<evidence type="ECO:0000313" key="15">
    <source>
        <dbReference type="EMBL" id="KAI3534947.1"/>
    </source>
</evidence>
<comment type="subcellular location">
    <subcellularLocation>
        <location evidence="1">Nucleus</location>
    </subcellularLocation>
</comment>
<dbReference type="Pfam" id="PF00271">
    <property type="entry name" value="Helicase_C"/>
    <property type="match status" value="1"/>
</dbReference>
<evidence type="ECO:0000256" key="7">
    <source>
        <dbReference type="ARBA" id="ARBA00022840"/>
    </source>
</evidence>
<dbReference type="GO" id="GO:0042254">
    <property type="term" value="P:ribosome biogenesis"/>
    <property type="evidence" value="ECO:0007669"/>
    <property type="project" value="UniProtKB-KW"/>
</dbReference>
<comment type="catalytic activity">
    <reaction evidence="10">
        <text>ATP + H2O = ADP + phosphate + H(+)</text>
        <dbReference type="Rhea" id="RHEA:13065"/>
        <dbReference type="ChEBI" id="CHEBI:15377"/>
        <dbReference type="ChEBI" id="CHEBI:15378"/>
        <dbReference type="ChEBI" id="CHEBI:30616"/>
        <dbReference type="ChEBI" id="CHEBI:43474"/>
        <dbReference type="ChEBI" id="CHEBI:456216"/>
        <dbReference type="EC" id="3.6.4.13"/>
    </reaction>
</comment>
<evidence type="ECO:0000256" key="11">
    <source>
        <dbReference type="PROSITE-ProRule" id="PRU00552"/>
    </source>
</evidence>
<keyword evidence="5" id="KW-0378">Hydrolase</keyword>
<evidence type="ECO:0000256" key="2">
    <source>
        <dbReference type="ARBA" id="ARBA00012552"/>
    </source>
</evidence>
<keyword evidence="6 15" id="KW-0347">Helicase</keyword>
<keyword evidence="16" id="KW-1185">Reference proteome</keyword>
<gene>
    <name evidence="15" type="ORF">CABS02_13044</name>
</gene>
<dbReference type="GO" id="GO:0005524">
    <property type="term" value="F:ATP binding"/>
    <property type="evidence" value="ECO:0007669"/>
    <property type="project" value="UniProtKB-KW"/>
</dbReference>
<feature type="short sequence motif" description="Q motif" evidence="11">
    <location>
        <begin position="38"/>
        <end position="66"/>
    </location>
</feature>
<keyword evidence="9" id="KW-0539">Nucleus</keyword>
<dbReference type="CDD" id="cd18787">
    <property type="entry name" value="SF2_C_DEAD"/>
    <property type="match status" value="1"/>
</dbReference>
<dbReference type="PANTHER" id="PTHR47959">
    <property type="entry name" value="ATP-DEPENDENT RNA HELICASE RHLE-RELATED"/>
    <property type="match status" value="1"/>
</dbReference>
<dbReference type="SUPFAM" id="SSF52540">
    <property type="entry name" value="P-loop containing nucleoside triphosphate hydrolases"/>
    <property type="match status" value="1"/>
</dbReference>
<feature type="domain" description="Helicase C-terminal" evidence="13">
    <location>
        <begin position="250"/>
        <end position="411"/>
    </location>
</feature>
<dbReference type="GO" id="GO:0005829">
    <property type="term" value="C:cytosol"/>
    <property type="evidence" value="ECO:0007669"/>
    <property type="project" value="TreeGrafter"/>
</dbReference>
<dbReference type="InterPro" id="IPR014014">
    <property type="entry name" value="RNA_helicase_DEAD_Q_motif"/>
</dbReference>
<organism evidence="15 16">
    <name type="scientific">Colletotrichum abscissum</name>
    <dbReference type="NCBI Taxonomy" id="1671311"/>
    <lineage>
        <taxon>Eukaryota</taxon>
        <taxon>Fungi</taxon>
        <taxon>Dikarya</taxon>
        <taxon>Ascomycota</taxon>
        <taxon>Pezizomycotina</taxon>
        <taxon>Sordariomycetes</taxon>
        <taxon>Hypocreomycetidae</taxon>
        <taxon>Glomerellales</taxon>
        <taxon>Glomerellaceae</taxon>
        <taxon>Colletotrichum</taxon>
        <taxon>Colletotrichum acutatum species complex</taxon>
    </lineage>
</organism>
<dbReference type="PROSITE" id="PS51194">
    <property type="entry name" value="HELICASE_CTER"/>
    <property type="match status" value="1"/>
</dbReference>
<sequence>MYYGVRYGWRTVVLAASNHSLHYHSDGDYTESEHVKAVAFDDMNLKSELLRGVYAYGFERPSSIQQCAIMPIINGHDVIAESSYGAGKTVTCVIPVLQKVRADLKACQALIFVPTRESAFKTQELIVAISDFMNIRCHACVGGVSMLDYEKVFQDAPHVVVGTPGRLRDLIQRSILKTANIELIVLDDADEIFARGFADHIYDIPQLLSHPTQVVCTSATMPQDLLEATGILMHDLHHIYIKKKGFRLEGIQQFYVNVEKEEYKLKAFLDLYTSVPAFQTITFCNTRKKTEWLVEKLDALKLPFFAMHGDLPAFERAVIMEEFRSTSAGLLIATELLARGIDVQQIPLVVNYDLHANCENYIHRVGRGGRSGRNGVVVNLVTSDDICLISRIEDFYDTEVEETILDHLKLYLTKQEWVKTSETSL</sequence>
<evidence type="ECO:0000256" key="10">
    <source>
        <dbReference type="ARBA" id="ARBA00047984"/>
    </source>
</evidence>
<evidence type="ECO:0000256" key="5">
    <source>
        <dbReference type="ARBA" id="ARBA00022801"/>
    </source>
</evidence>
<feature type="domain" description="Helicase ATP-binding" evidence="12">
    <location>
        <begin position="69"/>
        <end position="239"/>
    </location>
</feature>
<dbReference type="SMART" id="SM00487">
    <property type="entry name" value="DEXDc"/>
    <property type="match status" value="1"/>
</dbReference>
<evidence type="ECO:0000256" key="1">
    <source>
        <dbReference type="ARBA" id="ARBA00004123"/>
    </source>
</evidence>
<dbReference type="Pfam" id="PF00270">
    <property type="entry name" value="DEAD"/>
    <property type="match status" value="1"/>
</dbReference>
<dbReference type="PROSITE" id="PS51192">
    <property type="entry name" value="HELICASE_ATP_BIND_1"/>
    <property type="match status" value="1"/>
</dbReference>
<dbReference type="InterPro" id="IPR014001">
    <property type="entry name" value="Helicase_ATP-bd"/>
</dbReference>
<dbReference type="GO" id="GO:0005634">
    <property type="term" value="C:nucleus"/>
    <property type="evidence" value="ECO:0007669"/>
    <property type="project" value="UniProtKB-SubCell"/>
</dbReference>